<comment type="caution">
    <text evidence="3">The sequence shown here is derived from an EMBL/GenBank/DDBJ whole genome shotgun (WGS) entry which is preliminary data.</text>
</comment>
<dbReference type="EMBL" id="PECH01000008">
    <property type="protein sequence ID" value="TDZ79111.1"/>
    <property type="molecule type" value="Genomic_DNA"/>
</dbReference>
<name>A0A4R8RX19_9MYCO</name>
<dbReference type="Pfam" id="PF14511">
    <property type="entry name" value="RE_EcoO109I"/>
    <property type="match status" value="1"/>
</dbReference>
<gene>
    <name evidence="3" type="ORF">DE4585_02846</name>
</gene>
<sequence>MNSPTEPSDEEIAANVRARSGLSASAGPSDQQIVDGVRGFAREFQYWYNRVLAEAVPKYQNIIIDRINPMIRGMQLEGLDTKAVASRLVADYAHRNYVTAGGWALEQLAIAASPRLQKSTAVGIDAEWHEPGPPPVAHLYVIKSGTVTRNSDILKALKTHGQDAQKRLLQTNKKAIVRVYYVVTAGQRSSTFHDGVYRPSSAEFWAQTFDLEDDEEQAIDLALAMAQEAGSLLRGISDDAPLRALEAAVAAYIATEDDSSIVDWEFLAKRNMIDDEDVKAEAKTRHDRARKAAADAGYEWPKRGGQRGSSKQDQVADGLAEAAAALTPEMREDLSQILPSEPDAS</sequence>
<proteinExistence type="predicted"/>
<feature type="domain" description="Type II restriction endonuclease EcoO109IR" evidence="2">
    <location>
        <begin position="98"/>
        <end position="207"/>
    </location>
</feature>
<dbReference type="RefSeq" id="WP_134071678.1">
    <property type="nucleotide sequence ID" value="NZ_PECH01000008.1"/>
</dbReference>
<dbReference type="Proteomes" id="UP000295117">
    <property type="component" value="Unassembled WGS sequence"/>
</dbReference>
<feature type="region of interest" description="Disordered" evidence="1">
    <location>
        <begin position="283"/>
        <end position="320"/>
    </location>
</feature>
<evidence type="ECO:0000256" key="1">
    <source>
        <dbReference type="SAM" id="MobiDB-lite"/>
    </source>
</evidence>
<evidence type="ECO:0000313" key="4">
    <source>
        <dbReference type="Proteomes" id="UP000295117"/>
    </source>
</evidence>
<protein>
    <recommendedName>
        <fullName evidence="2">Type II restriction endonuclease EcoO109IR domain-containing protein</fullName>
    </recommendedName>
</protein>
<dbReference type="AlphaFoldDB" id="A0A4R8RX19"/>
<dbReference type="InterPro" id="IPR032793">
    <property type="entry name" value="RE_EcoO109IR"/>
</dbReference>
<evidence type="ECO:0000313" key="3">
    <source>
        <dbReference type="EMBL" id="TDZ79111.1"/>
    </source>
</evidence>
<evidence type="ECO:0000259" key="2">
    <source>
        <dbReference type="Pfam" id="PF14511"/>
    </source>
</evidence>
<accession>A0A4R8RX19</accession>
<organism evidence="3 4">
    <name type="scientific">Mycobacteroides salmoniphilum</name>
    <dbReference type="NCBI Taxonomy" id="404941"/>
    <lineage>
        <taxon>Bacteria</taxon>
        <taxon>Bacillati</taxon>
        <taxon>Actinomycetota</taxon>
        <taxon>Actinomycetes</taxon>
        <taxon>Mycobacteriales</taxon>
        <taxon>Mycobacteriaceae</taxon>
        <taxon>Mycobacteroides</taxon>
    </lineage>
</organism>
<reference evidence="3 4" key="1">
    <citation type="journal article" date="2019" name="Sci. Rep.">
        <title>Extended insight into the Mycobacterium chelonae-abscessus complex through whole genome sequencing of Mycobacterium salmoniphilum outbreak and Mycobacterium salmoniphilum-like strains.</title>
        <authorList>
            <person name="Behra P.R.K."/>
            <person name="Das S."/>
            <person name="Pettersson B.M.F."/>
            <person name="Shirreff L."/>
            <person name="DuCote T."/>
            <person name="Jacobsson K.G."/>
            <person name="Ennis D.G."/>
            <person name="Kirsebom L.A."/>
        </authorList>
    </citation>
    <scope>NUCLEOTIDE SEQUENCE [LARGE SCALE GENOMIC DNA]</scope>
    <source>
        <strain evidence="3 4">DE 4585</strain>
    </source>
</reference>